<keyword evidence="3" id="KW-1185">Reference proteome</keyword>
<dbReference type="Pfam" id="PF00990">
    <property type="entry name" value="GGDEF"/>
    <property type="match status" value="1"/>
</dbReference>
<organism evidence="2 3">
    <name type="scientific">Euzebya pacifica</name>
    <dbReference type="NCBI Taxonomy" id="1608957"/>
    <lineage>
        <taxon>Bacteria</taxon>
        <taxon>Bacillati</taxon>
        <taxon>Actinomycetota</taxon>
        <taxon>Nitriliruptoria</taxon>
        <taxon>Euzebyales</taxon>
    </lineage>
</organism>
<dbReference type="InterPro" id="IPR011990">
    <property type="entry name" value="TPR-like_helical_dom_sf"/>
</dbReference>
<dbReference type="GO" id="GO:0043709">
    <property type="term" value="P:cell adhesion involved in single-species biofilm formation"/>
    <property type="evidence" value="ECO:0007669"/>
    <property type="project" value="TreeGrafter"/>
</dbReference>
<dbReference type="InterPro" id="IPR043128">
    <property type="entry name" value="Rev_trsase/Diguanyl_cyclase"/>
</dbReference>
<dbReference type="GO" id="GO:1902201">
    <property type="term" value="P:negative regulation of bacterial-type flagellum-dependent cell motility"/>
    <property type="evidence" value="ECO:0007669"/>
    <property type="project" value="TreeGrafter"/>
</dbReference>
<accession>A0A346XTU1</accession>
<dbReference type="CDD" id="cd01949">
    <property type="entry name" value="GGDEF"/>
    <property type="match status" value="1"/>
</dbReference>
<dbReference type="GO" id="GO:0005886">
    <property type="term" value="C:plasma membrane"/>
    <property type="evidence" value="ECO:0007669"/>
    <property type="project" value="TreeGrafter"/>
</dbReference>
<dbReference type="GO" id="GO:0052621">
    <property type="term" value="F:diguanylate cyclase activity"/>
    <property type="evidence" value="ECO:0007669"/>
    <property type="project" value="TreeGrafter"/>
</dbReference>
<dbReference type="SUPFAM" id="SSF48452">
    <property type="entry name" value="TPR-like"/>
    <property type="match status" value="1"/>
</dbReference>
<dbReference type="AlphaFoldDB" id="A0A346XTU1"/>
<dbReference type="FunFam" id="3.30.70.270:FF:000001">
    <property type="entry name" value="Diguanylate cyclase domain protein"/>
    <property type="match status" value="1"/>
</dbReference>
<dbReference type="PANTHER" id="PTHR45138">
    <property type="entry name" value="REGULATORY COMPONENTS OF SENSORY TRANSDUCTION SYSTEM"/>
    <property type="match status" value="1"/>
</dbReference>
<evidence type="ECO:0000313" key="2">
    <source>
        <dbReference type="EMBL" id="AXV05638.1"/>
    </source>
</evidence>
<dbReference type="InterPro" id="IPR029787">
    <property type="entry name" value="Nucleotide_cyclase"/>
</dbReference>
<dbReference type="Proteomes" id="UP000264006">
    <property type="component" value="Chromosome"/>
</dbReference>
<name>A0A346XTU1_9ACTN</name>
<evidence type="ECO:0000259" key="1">
    <source>
        <dbReference type="PROSITE" id="PS50887"/>
    </source>
</evidence>
<dbReference type="EMBL" id="CP031165">
    <property type="protein sequence ID" value="AXV05638.1"/>
    <property type="molecule type" value="Genomic_DNA"/>
</dbReference>
<dbReference type="KEGG" id="euz:DVS28_a0937"/>
<dbReference type="OrthoDB" id="23692at2"/>
<gene>
    <name evidence="2" type="ORF">DVS28_a0937</name>
</gene>
<sequence>MDLLKSPMSTEPAAPAVTAMPVSPHEAASRALTLVQLGRSEEAIAIVEDVLGQSDIPLPDKPGLRYAAAVAHHSLGNHEQQILAADACLAAARRLEEPGWMANARCLRAMAEIRTDRVDAALRDLARAEYDLSQTTERGLTSWAHNGLGYCYLELRLYELAIPHLEQATPGDDPVDAPGAPVIHLLNLAEVYQRWADEIERAAPEEADGEDVRRHRDTSNGYARRAVGAARKLGNPNLLAAARAVELVTRPPALADDSVEELRSVWADPSHTEHIGGRPTVGSALARALWRTGRRDEALEVAQEAARMSERTADWQITANARWLLTEMTHESGIEGAAAGRDYGLTLSRVLWRQRLATLHGALSARQVETMQHEMDRAQQAATSDPLTGVANRRALEAMLAAIGSTTQDGPTSMLLIDLDGFKRVNDEHGHHVGDEVLRAVATAIAETARREDLVVRFGGDEFVVVAADTDATSASILAERVRIAVSDVRVPIDDEGSPTVGVTASVGTRTTGPDLTVEDLVAAADRAMYAVKQDRAASDSIT</sequence>
<dbReference type="InterPro" id="IPR050469">
    <property type="entry name" value="Diguanylate_Cyclase"/>
</dbReference>
<dbReference type="PROSITE" id="PS50887">
    <property type="entry name" value="GGDEF"/>
    <property type="match status" value="1"/>
</dbReference>
<dbReference type="SMART" id="SM00267">
    <property type="entry name" value="GGDEF"/>
    <property type="match status" value="1"/>
</dbReference>
<dbReference type="Gene3D" id="1.25.40.10">
    <property type="entry name" value="Tetratricopeptide repeat domain"/>
    <property type="match status" value="1"/>
</dbReference>
<evidence type="ECO:0000313" key="3">
    <source>
        <dbReference type="Proteomes" id="UP000264006"/>
    </source>
</evidence>
<dbReference type="Gene3D" id="3.30.70.270">
    <property type="match status" value="1"/>
</dbReference>
<proteinExistence type="predicted"/>
<dbReference type="InterPro" id="IPR000160">
    <property type="entry name" value="GGDEF_dom"/>
</dbReference>
<feature type="domain" description="GGDEF" evidence="1">
    <location>
        <begin position="410"/>
        <end position="543"/>
    </location>
</feature>
<dbReference type="PANTHER" id="PTHR45138:SF9">
    <property type="entry name" value="DIGUANYLATE CYCLASE DGCM-RELATED"/>
    <property type="match status" value="1"/>
</dbReference>
<dbReference type="SUPFAM" id="SSF55073">
    <property type="entry name" value="Nucleotide cyclase"/>
    <property type="match status" value="1"/>
</dbReference>
<reference evidence="2 3" key="1">
    <citation type="submission" date="2018-09" db="EMBL/GenBank/DDBJ databases">
        <title>Complete genome sequence of Euzebya sp. DY32-46 isolated from seawater of Pacific Ocean.</title>
        <authorList>
            <person name="Xu L."/>
            <person name="Wu Y.-H."/>
            <person name="Xu X.-W."/>
        </authorList>
    </citation>
    <scope>NUCLEOTIDE SEQUENCE [LARGE SCALE GENOMIC DNA]</scope>
    <source>
        <strain evidence="2 3">DY32-46</strain>
    </source>
</reference>
<dbReference type="NCBIfam" id="TIGR00254">
    <property type="entry name" value="GGDEF"/>
    <property type="match status" value="1"/>
</dbReference>
<protein>
    <submittedName>
        <fullName evidence="2">GGDEF domain</fullName>
    </submittedName>
</protein>